<feature type="transmembrane region" description="Helical" evidence="1">
    <location>
        <begin position="67"/>
        <end position="92"/>
    </location>
</feature>
<dbReference type="AlphaFoldDB" id="A0A386WUE9"/>
<dbReference type="InterPro" id="IPR010640">
    <property type="entry name" value="Low_temperature_requirement_A"/>
</dbReference>
<feature type="transmembrane region" description="Helical" evidence="1">
    <location>
        <begin position="34"/>
        <end position="55"/>
    </location>
</feature>
<evidence type="ECO:0000313" key="3">
    <source>
        <dbReference type="Proteomes" id="UP000267804"/>
    </source>
</evidence>
<keyword evidence="1" id="KW-0472">Membrane</keyword>
<feature type="transmembrane region" description="Helical" evidence="1">
    <location>
        <begin position="129"/>
        <end position="150"/>
    </location>
</feature>
<dbReference type="Proteomes" id="UP000267804">
    <property type="component" value="Chromosome"/>
</dbReference>
<feature type="transmembrane region" description="Helical" evidence="1">
    <location>
        <begin position="162"/>
        <end position="181"/>
    </location>
</feature>
<feature type="transmembrane region" description="Helical" evidence="1">
    <location>
        <begin position="252"/>
        <end position="274"/>
    </location>
</feature>
<feature type="transmembrane region" description="Helical" evidence="1">
    <location>
        <begin position="331"/>
        <end position="350"/>
    </location>
</feature>
<feature type="transmembrane region" description="Helical" evidence="1">
    <location>
        <begin position="295"/>
        <end position="319"/>
    </location>
</feature>
<organism evidence="2 3">
    <name type="scientific">Micromonospora tulbaghiae</name>
    <dbReference type="NCBI Taxonomy" id="479978"/>
    <lineage>
        <taxon>Bacteria</taxon>
        <taxon>Bacillati</taxon>
        <taxon>Actinomycetota</taxon>
        <taxon>Actinomycetes</taxon>
        <taxon>Micromonosporales</taxon>
        <taxon>Micromonosporaceae</taxon>
        <taxon>Micromonospora</taxon>
    </lineage>
</organism>
<proteinExistence type="predicted"/>
<dbReference type="KEGG" id="mtua:CSH63_22005"/>
<dbReference type="PANTHER" id="PTHR36840:SF1">
    <property type="entry name" value="BLL5714 PROTEIN"/>
    <property type="match status" value="1"/>
</dbReference>
<dbReference type="RefSeq" id="WP_120571892.1">
    <property type="nucleotide sequence ID" value="NZ_JBEZAZ010000002.1"/>
</dbReference>
<dbReference type="Pfam" id="PF06772">
    <property type="entry name" value="LtrA"/>
    <property type="match status" value="1"/>
</dbReference>
<dbReference type="PANTHER" id="PTHR36840">
    <property type="entry name" value="BLL5714 PROTEIN"/>
    <property type="match status" value="1"/>
</dbReference>
<keyword evidence="1" id="KW-0812">Transmembrane</keyword>
<protein>
    <submittedName>
        <fullName evidence="2">Low temperature requirement protein A</fullName>
    </submittedName>
</protein>
<feature type="transmembrane region" description="Helical" evidence="1">
    <location>
        <begin position="362"/>
        <end position="379"/>
    </location>
</feature>
<gene>
    <name evidence="2" type="ORF">CSH63_22005</name>
</gene>
<feature type="transmembrane region" description="Helical" evidence="1">
    <location>
        <begin position="104"/>
        <end position="123"/>
    </location>
</feature>
<keyword evidence="1" id="KW-1133">Transmembrane helix</keyword>
<dbReference type="EMBL" id="CP024087">
    <property type="protein sequence ID" value="AYF30074.1"/>
    <property type="molecule type" value="Genomic_DNA"/>
</dbReference>
<accession>A0A386WUE9</accession>
<evidence type="ECO:0000313" key="2">
    <source>
        <dbReference type="EMBL" id="AYF30074.1"/>
    </source>
</evidence>
<reference evidence="2 3" key="1">
    <citation type="submission" date="2017-10" db="EMBL/GenBank/DDBJ databases">
        <title>Integration of genomic and chemical information greatly accelerates assignment of the full stereostructure of myelolactone, a potent inhibitor of myeloma from a marine-derived Micromonospora.</title>
        <authorList>
            <person name="Kim M.C."/>
            <person name="Machado H."/>
            <person name="Jensen P.R."/>
            <person name="Fenical W."/>
        </authorList>
    </citation>
    <scope>NUCLEOTIDE SEQUENCE [LARGE SCALE GENOMIC DNA]</scope>
    <source>
        <strain evidence="2 3">CNY-010</strain>
    </source>
</reference>
<name>A0A386WUE9_9ACTN</name>
<sequence length="425" mass="46349">MSCDGAMRRDHGWWTRGRAGGLLRTRESSQQATYLELFFDLIMVFALNRLVAFALNGAGSVDSSFEWIAVWKALLLFTPLIWAWTTTAYLTTRFEPYRGGTQQSVLLGAFAMLVMGTALPDAFDGAGLVFALAYVVAQTGRVLVLVRALGAHPLRDLYFRNLAWFSLAAVFWLIGAFTTGVEQMTLWSVAVVIELGSARLGWPLPGLGRERAWAWALRPHYLAERYQQLVLIALGETILSVGATFASGRGRITLTEIFGLLVAFLTAVLLWRIYFHRAGLVLGDAVSAARDPANLGRFAGSTHFVMIAGIMGTSIGHGIVQTRPTGHSYPAWLAMILGGPACFLLGRAALERAVFARISHRRWVGIAVLLAAGPPLLFAPPLVSAVIAAVVLFGIALVDSRQAARRPPEEPKPAAEPAWLWPRRL</sequence>
<evidence type="ECO:0000256" key="1">
    <source>
        <dbReference type="SAM" id="Phobius"/>
    </source>
</evidence>